<gene>
    <name evidence="1" type="ORF">SAMN04489793_3086</name>
</gene>
<name>A0A1H4UZ43_TSUTY</name>
<accession>A0A1H4UZ43</accession>
<keyword evidence="2" id="KW-1185">Reference proteome</keyword>
<organism evidence="1 2">
    <name type="scientific">Tsukamurella tyrosinosolvens</name>
    <dbReference type="NCBI Taxonomy" id="57704"/>
    <lineage>
        <taxon>Bacteria</taxon>
        <taxon>Bacillati</taxon>
        <taxon>Actinomycetota</taxon>
        <taxon>Actinomycetes</taxon>
        <taxon>Mycobacteriales</taxon>
        <taxon>Tsukamurellaceae</taxon>
        <taxon>Tsukamurella</taxon>
    </lineage>
</organism>
<protein>
    <submittedName>
        <fullName evidence="1">Uncharacterized protein</fullName>
    </submittedName>
</protein>
<reference evidence="2" key="1">
    <citation type="submission" date="2016-10" db="EMBL/GenBank/DDBJ databases">
        <authorList>
            <person name="Varghese N."/>
            <person name="Submissions S."/>
        </authorList>
    </citation>
    <scope>NUCLEOTIDE SEQUENCE [LARGE SCALE GENOMIC DNA]</scope>
    <source>
        <strain evidence="2">DSM 44234</strain>
    </source>
</reference>
<dbReference type="RefSeq" id="WP_068742903.1">
    <property type="nucleotide sequence ID" value="NZ_FNSA01000003.1"/>
</dbReference>
<proteinExistence type="predicted"/>
<evidence type="ECO:0000313" key="2">
    <source>
        <dbReference type="Proteomes" id="UP000182241"/>
    </source>
</evidence>
<dbReference type="EMBL" id="FNSA01000003">
    <property type="protein sequence ID" value="SEC73975.1"/>
    <property type="molecule type" value="Genomic_DNA"/>
</dbReference>
<dbReference type="AlphaFoldDB" id="A0A1H4UZ43"/>
<dbReference type="STRING" id="57704.SAMN04489793_3086"/>
<dbReference type="Proteomes" id="UP000182241">
    <property type="component" value="Unassembled WGS sequence"/>
</dbReference>
<evidence type="ECO:0000313" key="1">
    <source>
        <dbReference type="EMBL" id="SEC73975.1"/>
    </source>
</evidence>
<sequence length="80" mass="8406">MTSPHAWSTAATADVVRALESAPALAGALADAGAFFRSGAVGDAVTILEQLVRSRADECWLDALDFDAVSWREILEVTAT</sequence>